<dbReference type="eggNOG" id="COG1085">
    <property type="taxonomic scope" value="Bacteria"/>
</dbReference>
<evidence type="ECO:0000313" key="4">
    <source>
        <dbReference type="Proteomes" id="UP000009320"/>
    </source>
</evidence>
<dbReference type="GeneID" id="82847262"/>
<gene>
    <name evidence="3" type="ORF">BN55_01680</name>
</gene>
<dbReference type="OrthoDB" id="1803128at2"/>
<dbReference type="EC" id="2.7.7.10" evidence="3"/>
<dbReference type="AlphaFoldDB" id="I7LA82"/>
<keyword evidence="4" id="KW-1185">Reference proteome</keyword>
<organism evidence="3 4">
    <name type="scientific">Lactobacillus hominis DSM 23910 = CRBIP 24.179</name>
    <dbReference type="NCBI Taxonomy" id="1423758"/>
    <lineage>
        <taxon>Bacteria</taxon>
        <taxon>Bacillati</taxon>
        <taxon>Bacillota</taxon>
        <taxon>Bacilli</taxon>
        <taxon>Lactobacillales</taxon>
        <taxon>Lactobacillaceae</taxon>
        <taxon>Lactobacillus</taxon>
    </lineage>
</organism>
<dbReference type="InterPro" id="IPR046322">
    <property type="entry name" value="DUF4931"/>
</dbReference>
<dbReference type="GO" id="GO:0017103">
    <property type="term" value="F:UTP:galactose-1-phosphate uridylyltransferase activity"/>
    <property type="evidence" value="ECO:0007669"/>
    <property type="project" value="UniProtKB-EC"/>
</dbReference>
<name>I7LA82_9LACO</name>
<dbReference type="SUPFAM" id="SSF54197">
    <property type="entry name" value="HIT-like"/>
    <property type="match status" value="1"/>
</dbReference>
<comment type="caution">
    <text evidence="3">The sequence shown here is derived from an EMBL/GenBank/DDBJ whole genome shotgun (WGS) entry which is preliminary data.</text>
</comment>
<feature type="domain" description="DUF4931" evidence="1">
    <location>
        <begin position="10"/>
        <end position="130"/>
    </location>
</feature>
<dbReference type="RefSeq" id="WP_008471006.1">
    <property type="nucleotide sequence ID" value="NZ_AYZP01000015.1"/>
</dbReference>
<dbReference type="InterPro" id="IPR036265">
    <property type="entry name" value="HIT-like_sf"/>
</dbReference>
<dbReference type="PIRSF" id="PIRSF031505">
    <property type="entry name" value="GalT_short"/>
    <property type="match status" value="1"/>
</dbReference>
<feature type="domain" description="DUF4931" evidence="2">
    <location>
        <begin position="138"/>
        <end position="243"/>
    </location>
</feature>
<dbReference type="Pfam" id="PF20956">
    <property type="entry name" value="DUF4931_C"/>
    <property type="match status" value="1"/>
</dbReference>
<dbReference type="EMBL" id="CAKE01000013">
    <property type="protein sequence ID" value="CCI82039.1"/>
    <property type="molecule type" value="Genomic_DNA"/>
</dbReference>
<evidence type="ECO:0000259" key="2">
    <source>
        <dbReference type="Pfam" id="PF20956"/>
    </source>
</evidence>
<accession>I7LA82</accession>
<sequence>MNNDPLIFDFAMAQDKPSSFRKDKSNVCPFCDTGNLTDIYEKSGPMIWLHNKFPTLRDTLQTVLIESDDHHGDIASYSKDYNRKLMRFSMHCFEKMAQDSRFKSTLWYKNYGPLSNGSLVHPHMQIVGLEKEDGYKYIYPNNFEGITVFENEGVNVNFATHPVQGFQEININLKNKKNSSIDLWADWIQVAINYTLNIMYNGRCNSYNLFFYPRQNGYCAKVVPRFNASPYFVGYKLSQCNDEKTLTHEASQLLNYWKNN</sequence>
<keyword evidence="3" id="KW-0548">Nucleotidyltransferase</keyword>
<dbReference type="InterPro" id="IPR012361">
    <property type="entry name" value="GalT_short"/>
</dbReference>
<dbReference type="Proteomes" id="UP000009320">
    <property type="component" value="Unassembled WGS sequence"/>
</dbReference>
<dbReference type="STRING" id="1423758.FC41_GL000663"/>
<dbReference type="Pfam" id="PF16285">
    <property type="entry name" value="DUF4931_N"/>
    <property type="match status" value="1"/>
</dbReference>
<dbReference type="Gene3D" id="3.30.428.10">
    <property type="entry name" value="HIT-like"/>
    <property type="match status" value="1"/>
</dbReference>
<evidence type="ECO:0000259" key="1">
    <source>
        <dbReference type="Pfam" id="PF16285"/>
    </source>
</evidence>
<protein>
    <submittedName>
        <fullName evidence="3">Galactose-1-phosphate uridylyltransferase</fullName>
        <ecNumber evidence="3">2.7.7.10</ecNumber>
    </submittedName>
</protein>
<evidence type="ECO:0000313" key="3">
    <source>
        <dbReference type="EMBL" id="CCI82039.1"/>
    </source>
</evidence>
<reference evidence="3 4" key="1">
    <citation type="submission" date="2012-06" db="EMBL/GenBank/DDBJ databases">
        <title>Draft Genome Sequence of Lactobacillus hominis Strain CRBIP 24.179T, isolated from human intestine.</title>
        <authorList>
            <person name="Cousin S."/>
            <person name="Ma L."/>
            <person name="Bizet C."/>
            <person name="Loux V."/>
            <person name="Bouchier C."/>
            <person name="Clermont D."/>
            <person name="Creno S."/>
        </authorList>
    </citation>
    <scope>NUCLEOTIDE SEQUENCE [LARGE SCALE GENOMIC DNA]</scope>
    <source>
        <strain evidence="4">CRBIP 24.179T</strain>
    </source>
</reference>
<dbReference type="PATRIC" id="fig|1423758.3.peg.669"/>
<dbReference type="InterPro" id="IPR049285">
    <property type="entry name" value="DUF4931_C"/>
</dbReference>
<proteinExistence type="predicted"/>
<keyword evidence="3" id="KW-0808">Transferase</keyword>